<dbReference type="InterPro" id="IPR050627">
    <property type="entry name" value="Nitroreductase/BluB"/>
</dbReference>
<feature type="domain" description="Nitroreductase" evidence="4">
    <location>
        <begin position="16"/>
        <end position="174"/>
    </location>
</feature>
<dbReference type="InterPro" id="IPR029479">
    <property type="entry name" value="Nitroreductase"/>
</dbReference>
<evidence type="ECO:0000256" key="2">
    <source>
        <dbReference type="ARBA" id="ARBA00022643"/>
    </source>
</evidence>
<keyword evidence="6" id="KW-1185">Reference proteome</keyword>
<reference evidence="5 6" key="2">
    <citation type="journal article" date="2009" name="Stand. Genomic Sci.">
        <title>Complete genome sequence of Staphylothermus marinus Stetter and Fiala 1986 type strain F1.</title>
        <authorList>
            <person name="Anderson I.J."/>
            <person name="Sun H."/>
            <person name="Lapidus A."/>
            <person name="Copeland A."/>
            <person name="Glavina Del Rio T."/>
            <person name="Tice H."/>
            <person name="Dalin E."/>
            <person name="Lucas S."/>
            <person name="Barry K."/>
            <person name="Land M."/>
            <person name="Richardson P."/>
            <person name="Huber H."/>
            <person name="Kyrpides N.C."/>
        </authorList>
    </citation>
    <scope>NUCLEOTIDE SEQUENCE [LARGE SCALE GENOMIC DNA]</scope>
    <source>
        <strain evidence="6">ATCC 43588 / DSM 3639 / JCM 9404 / F1</strain>
    </source>
</reference>
<name>A3DN40_STAMF</name>
<dbReference type="GO" id="GO:0016491">
    <property type="term" value="F:oxidoreductase activity"/>
    <property type="evidence" value="ECO:0007669"/>
    <property type="project" value="UniProtKB-KW"/>
</dbReference>
<dbReference type="eggNOG" id="arCOG00288">
    <property type="taxonomic scope" value="Archaea"/>
</dbReference>
<reference evidence="6" key="1">
    <citation type="journal article" date="2009" name="BMC Genomics">
        <title>The complete genome sequence of Staphylothermus marinus reveals differences in sulfur metabolism among heterotrophic Crenarchaeota.</title>
        <authorList>
            <person name="Anderson I.J."/>
            <person name="Dharmarajan L."/>
            <person name="Rodriguez J."/>
            <person name="Hooper S."/>
            <person name="Porat I."/>
            <person name="Ulrich L.E."/>
            <person name="Elkins J.G."/>
            <person name="Mavromatis K."/>
            <person name="Sun H."/>
            <person name="Land M."/>
            <person name="Lapidus A."/>
            <person name="Lucas S."/>
            <person name="Barry K."/>
            <person name="Huber H."/>
            <person name="Zhulin I.B."/>
            <person name="Whitman W.B."/>
            <person name="Mukhopadhyay B."/>
            <person name="Woese C."/>
            <person name="Bristow J."/>
            <person name="Kyrpides N."/>
        </authorList>
    </citation>
    <scope>NUCLEOTIDE SEQUENCE [LARGE SCALE GENOMIC DNA]</scope>
    <source>
        <strain evidence="6">ATCC 43588 / DSM 3639 / JCM 9404 / F1</strain>
    </source>
</reference>
<accession>A3DN40</accession>
<evidence type="ECO:0000259" key="4">
    <source>
        <dbReference type="Pfam" id="PF00881"/>
    </source>
</evidence>
<dbReference type="SUPFAM" id="SSF55469">
    <property type="entry name" value="FMN-dependent nitroreductase-like"/>
    <property type="match status" value="1"/>
</dbReference>
<dbReference type="EMBL" id="CP000575">
    <property type="protein sequence ID" value="ABN70050.1"/>
    <property type="molecule type" value="Genomic_DNA"/>
</dbReference>
<dbReference type="RefSeq" id="WP_011839241.1">
    <property type="nucleotide sequence ID" value="NC_009033.1"/>
</dbReference>
<gene>
    <name evidence="5" type="ordered locus">Smar_0951</name>
</gene>
<evidence type="ECO:0000313" key="6">
    <source>
        <dbReference type="Proteomes" id="UP000000254"/>
    </source>
</evidence>
<evidence type="ECO:0000256" key="1">
    <source>
        <dbReference type="ARBA" id="ARBA00022630"/>
    </source>
</evidence>
<sequence length="207" mass="24185">MSRGIRRDKFLLELARRRKSIRRFKAGVEIPLARVLEAIEVALEAPSGMNCQPWQFIVVSDRELKHRIRIACEEAEKKLHGNVRGEFKKWLEQRNITWEKPFLEDATYLIIVYADKHCPYTIQSTWLAIGYLLLALEENGLASLTYTPPDAEKVNSLLKVPKRYKLETIIPVGYPLEEKIKEPREPLINKVYLNKWGKRIILKTMNT</sequence>
<organism evidence="5 6">
    <name type="scientific">Staphylothermus marinus (strain ATCC 43588 / DSM 3639 / JCM 9404 / F1)</name>
    <dbReference type="NCBI Taxonomy" id="399550"/>
    <lineage>
        <taxon>Archaea</taxon>
        <taxon>Thermoproteota</taxon>
        <taxon>Thermoprotei</taxon>
        <taxon>Desulfurococcales</taxon>
        <taxon>Desulfurococcaceae</taxon>
        <taxon>Staphylothermus</taxon>
    </lineage>
</organism>
<dbReference type="HOGENOM" id="CLU_070764_1_0_2"/>
<dbReference type="KEGG" id="smr:Smar_0951"/>
<dbReference type="AlphaFoldDB" id="A3DN40"/>
<dbReference type="InterPro" id="IPR000415">
    <property type="entry name" value="Nitroreductase-like"/>
</dbReference>
<dbReference type="PANTHER" id="PTHR23026">
    <property type="entry name" value="NADPH NITROREDUCTASE"/>
    <property type="match status" value="1"/>
</dbReference>
<evidence type="ECO:0000256" key="3">
    <source>
        <dbReference type="ARBA" id="ARBA00023002"/>
    </source>
</evidence>
<keyword evidence="2" id="KW-0288">FMN</keyword>
<keyword evidence="3" id="KW-0560">Oxidoreductase</keyword>
<dbReference type="Proteomes" id="UP000000254">
    <property type="component" value="Chromosome"/>
</dbReference>
<keyword evidence="1" id="KW-0285">Flavoprotein</keyword>
<dbReference type="PANTHER" id="PTHR23026:SF90">
    <property type="entry name" value="IODOTYROSINE DEIODINASE 1"/>
    <property type="match status" value="1"/>
</dbReference>
<dbReference type="Gene3D" id="3.40.109.10">
    <property type="entry name" value="NADH Oxidase"/>
    <property type="match status" value="1"/>
</dbReference>
<protein>
    <submittedName>
        <fullName evidence="5">Nitroreductase</fullName>
    </submittedName>
</protein>
<dbReference type="CDD" id="cd02144">
    <property type="entry name" value="iodotyrosine_dehalogenase"/>
    <property type="match status" value="1"/>
</dbReference>
<evidence type="ECO:0000313" key="5">
    <source>
        <dbReference type="EMBL" id="ABN70050.1"/>
    </source>
</evidence>
<dbReference type="Pfam" id="PF00881">
    <property type="entry name" value="Nitroreductase"/>
    <property type="match status" value="1"/>
</dbReference>
<dbReference type="STRING" id="399550.Smar_0951"/>
<proteinExistence type="predicted"/>
<dbReference type="GeneID" id="4907609"/>